<reference evidence="2" key="1">
    <citation type="submission" date="2019-09" db="EMBL/GenBank/DDBJ databases">
        <title>Draft genome information of white flower Hibiscus syriacus.</title>
        <authorList>
            <person name="Kim Y.-M."/>
        </authorList>
    </citation>
    <scope>NUCLEOTIDE SEQUENCE [LARGE SCALE GENOMIC DNA]</scope>
    <source>
        <strain evidence="2">YM2019G1</strain>
    </source>
</reference>
<name>A0A6A2XYH9_HIBSY</name>
<dbReference type="EMBL" id="VEPZ02001720">
    <property type="protein sequence ID" value="KAE8661677.1"/>
    <property type="molecule type" value="Genomic_DNA"/>
</dbReference>
<protein>
    <submittedName>
        <fullName evidence="2">S-adenosyl-L-methionine-dependent methyltransferases superfamily protein isoform 1</fullName>
    </submittedName>
</protein>
<accession>A0A6A2XYH9</accession>
<feature type="domain" description="MCAfunc" evidence="1">
    <location>
        <begin position="11"/>
        <end position="153"/>
    </location>
</feature>
<sequence>MSPGLNSLGLTTLIISSAKNASTHRNNCHHLAHHVNLIAKLLEKLRSSDMVTLPAIKEPLDGLDQSLNQALQLVESCRHKSFLYMLAMGWTIVHQFRQVQAEIDRHLMLLPLISLVHQYRMQNLEEGLQAIDQDEREYTLDEEDVEAQSVILRSVKDSKQCRVIEHLIDVTENVVTVLRGNNVHKRVNETTMVHSRNESNAKCSYANQCESQWQVDLFDCCSEPCLSLKTCMYPCGVFSSIINVVSKGNISRKQAISNLMAYSLICGGCCYSCYVRSKLRRHFNIEGGLCDDFITHLICCCCAMVQEWREIEARGS</sequence>
<organism evidence="2 3">
    <name type="scientific">Hibiscus syriacus</name>
    <name type="common">Rose of Sharon</name>
    <dbReference type="NCBI Taxonomy" id="106335"/>
    <lineage>
        <taxon>Eukaryota</taxon>
        <taxon>Viridiplantae</taxon>
        <taxon>Streptophyta</taxon>
        <taxon>Embryophyta</taxon>
        <taxon>Tracheophyta</taxon>
        <taxon>Spermatophyta</taxon>
        <taxon>Magnoliopsida</taxon>
        <taxon>eudicotyledons</taxon>
        <taxon>Gunneridae</taxon>
        <taxon>Pentapetalae</taxon>
        <taxon>rosids</taxon>
        <taxon>malvids</taxon>
        <taxon>Malvales</taxon>
        <taxon>Malvaceae</taxon>
        <taxon>Malvoideae</taxon>
        <taxon>Hibiscus</taxon>
    </lineage>
</organism>
<comment type="caution">
    <text evidence="2">The sequence shown here is derived from an EMBL/GenBank/DDBJ whole genome shotgun (WGS) entry which is preliminary data.</text>
</comment>
<dbReference type="InterPro" id="IPR045766">
    <property type="entry name" value="MCAfunc"/>
</dbReference>
<evidence type="ECO:0000259" key="1">
    <source>
        <dbReference type="Pfam" id="PF19584"/>
    </source>
</evidence>
<dbReference type="CDD" id="cd21037">
    <property type="entry name" value="MLKL_NTD"/>
    <property type="match status" value="1"/>
</dbReference>
<evidence type="ECO:0000313" key="3">
    <source>
        <dbReference type="Proteomes" id="UP000436088"/>
    </source>
</evidence>
<dbReference type="Gene3D" id="1.20.930.20">
    <property type="entry name" value="Adaptor protein Cbl, N-terminal domain"/>
    <property type="match status" value="1"/>
</dbReference>
<gene>
    <name evidence="2" type="ORF">F3Y22_tig00113725pilonHSYRG01800</name>
</gene>
<dbReference type="GO" id="GO:0007166">
    <property type="term" value="P:cell surface receptor signaling pathway"/>
    <property type="evidence" value="ECO:0007669"/>
    <property type="project" value="InterPro"/>
</dbReference>
<dbReference type="PANTHER" id="PTHR46604:SF2">
    <property type="entry name" value="MCAFUNC DOMAIN-CONTAINING PROTEIN"/>
    <property type="match status" value="1"/>
</dbReference>
<dbReference type="InterPro" id="IPR006461">
    <property type="entry name" value="PLAC_motif_containing"/>
</dbReference>
<dbReference type="AlphaFoldDB" id="A0A6A2XYH9"/>
<dbReference type="InterPro" id="IPR036537">
    <property type="entry name" value="Adaptor_Cbl_N_dom_sf"/>
</dbReference>
<dbReference type="PANTHER" id="PTHR46604">
    <property type="entry name" value="PROTEIN MID1-COMPLEMENTING ACTIVITY 1"/>
    <property type="match status" value="1"/>
</dbReference>
<keyword evidence="3" id="KW-1185">Reference proteome</keyword>
<keyword evidence="2" id="KW-0489">Methyltransferase</keyword>
<proteinExistence type="predicted"/>
<dbReference type="GO" id="GO:0032259">
    <property type="term" value="P:methylation"/>
    <property type="evidence" value="ECO:0007669"/>
    <property type="project" value="UniProtKB-KW"/>
</dbReference>
<dbReference type="GO" id="GO:0008168">
    <property type="term" value="F:methyltransferase activity"/>
    <property type="evidence" value="ECO:0007669"/>
    <property type="project" value="UniProtKB-KW"/>
</dbReference>
<dbReference type="Pfam" id="PF19584">
    <property type="entry name" value="MCAfunc"/>
    <property type="match status" value="1"/>
</dbReference>
<dbReference type="Pfam" id="PF04749">
    <property type="entry name" value="PLAC8"/>
    <property type="match status" value="1"/>
</dbReference>
<dbReference type="NCBIfam" id="TIGR01571">
    <property type="entry name" value="A_thal_Cys_rich"/>
    <property type="match status" value="1"/>
</dbReference>
<dbReference type="Proteomes" id="UP000436088">
    <property type="component" value="Unassembled WGS sequence"/>
</dbReference>
<keyword evidence="2" id="KW-0808">Transferase</keyword>
<dbReference type="InterPro" id="IPR059179">
    <property type="entry name" value="MLKL-like_MCAfunc"/>
</dbReference>
<evidence type="ECO:0000313" key="2">
    <source>
        <dbReference type="EMBL" id="KAE8661677.1"/>
    </source>
</evidence>